<sequence length="210" mass="23255">MHLTPNTPAHATDALARQFEFLAELDKLKSVMRQSPLIDRSRKENSAEHGWHLSMFALTLAEHAGEVDVLHVVRLLLVHDIVEIDAGDHPIHASSAEAAQIEAAERRAARRIFGLLPSPQAEAMLGLWEEFEAAQTPEAVFAKSLDRLQPLLLNTLTDGGTWTENGVSEQQVLERYGPVIERGSPVLWEAARQRVRAHFASREARAGQPG</sequence>
<accession>A0AAW3EQN0</accession>
<evidence type="ECO:0000256" key="2">
    <source>
        <dbReference type="ARBA" id="ARBA00022801"/>
    </source>
</evidence>
<dbReference type="Gene3D" id="1.10.3210.10">
    <property type="entry name" value="Hypothetical protein af1432"/>
    <property type="match status" value="1"/>
</dbReference>
<proteinExistence type="predicted"/>
<dbReference type="RefSeq" id="WP_036052160.1">
    <property type="nucleotide sequence ID" value="NZ_CADEQR010000007.1"/>
</dbReference>
<keyword evidence="1" id="KW-0479">Metal-binding</keyword>
<dbReference type="AlphaFoldDB" id="A0AAW3EQN0"/>
<dbReference type="EMBL" id="JPGG01000018">
    <property type="protein sequence ID" value="KGC10148.1"/>
    <property type="molecule type" value="Genomic_DNA"/>
</dbReference>
<dbReference type="Pfam" id="PF13023">
    <property type="entry name" value="HD_3"/>
    <property type="match status" value="1"/>
</dbReference>
<organism evidence="4 5">
    <name type="scientific">Burkholderia gladioli</name>
    <name type="common">Pseudomonas marginata</name>
    <name type="synonym">Phytomonas marginata</name>
    <dbReference type="NCBI Taxonomy" id="28095"/>
    <lineage>
        <taxon>Bacteria</taxon>
        <taxon>Pseudomonadati</taxon>
        <taxon>Pseudomonadota</taxon>
        <taxon>Betaproteobacteria</taxon>
        <taxon>Burkholderiales</taxon>
        <taxon>Burkholderiaceae</taxon>
        <taxon>Burkholderia</taxon>
    </lineage>
</organism>
<dbReference type="KEGG" id="bgo:BM43_2547"/>
<dbReference type="InterPro" id="IPR006674">
    <property type="entry name" value="HD_domain"/>
</dbReference>
<evidence type="ECO:0000256" key="1">
    <source>
        <dbReference type="ARBA" id="ARBA00022723"/>
    </source>
</evidence>
<dbReference type="InterPro" id="IPR039356">
    <property type="entry name" value="YfbR/HDDC2"/>
</dbReference>
<dbReference type="SUPFAM" id="SSF109604">
    <property type="entry name" value="HD-domain/PDEase-like"/>
    <property type="match status" value="1"/>
</dbReference>
<evidence type="ECO:0000259" key="3">
    <source>
        <dbReference type="Pfam" id="PF13023"/>
    </source>
</evidence>
<feature type="domain" description="HD" evidence="3">
    <location>
        <begin position="25"/>
        <end position="188"/>
    </location>
</feature>
<dbReference type="PANTHER" id="PTHR11845">
    <property type="entry name" value="5'-DEOXYNUCLEOTIDASE HDDC2"/>
    <property type="match status" value="1"/>
</dbReference>
<dbReference type="Proteomes" id="UP000029590">
    <property type="component" value="Unassembled WGS sequence"/>
</dbReference>
<name>A0AAW3EQN0_BURGA</name>
<keyword evidence="2" id="KW-0378">Hydrolase</keyword>
<evidence type="ECO:0000313" key="4">
    <source>
        <dbReference type="EMBL" id="KGC10148.1"/>
    </source>
</evidence>
<dbReference type="GO" id="GO:0046872">
    <property type="term" value="F:metal ion binding"/>
    <property type="evidence" value="ECO:0007669"/>
    <property type="project" value="UniProtKB-KW"/>
</dbReference>
<comment type="caution">
    <text evidence="4">The sequence shown here is derived from an EMBL/GenBank/DDBJ whole genome shotgun (WGS) entry which is preliminary data.</text>
</comment>
<dbReference type="PANTHER" id="PTHR11845:SF13">
    <property type="entry name" value="5'-DEOXYNUCLEOTIDASE HDDC2"/>
    <property type="match status" value="1"/>
</dbReference>
<reference evidence="4 5" key="1">
    <citation type="submission" date="2014-04" db="EMBL/GenBank/DDBJ databases">
        <authorList>
            <person name="Bishop-Lilly K.A."/>
            <person name="Broomall S.M."/>
            <person name="Chain P.S."/>
            <person name="Chertkov O."/>
            <person name="Coyne S.R."/>
            <person name="Daligault H.E."/>
            <person name="Davenport K.W."/>
            <person name="Erkkila T."/>
            <person name="Frey K.G."/>
            <person name="Gibbons H.S."/>
            <person name="Gu W."/>
            <person name="Jaissle J."/>
            <person name="Johnson S.L."/>
            <person name="Koroleva G.I."/>
            <person name="Ladner J.T."/>
            <person name="Lo C.-C."/>
            <person name="Minogue T.D."/>
            <person name="Munk C."/>
            <person name="Palacios G.F."/>
            <person name="Redden C.L."/>
            <person name="Rosenzweig C.N."/>
            <person name="Scholz M.B."/>
            <person name="Teshima H."/>
            <person name="Xu Y."/>
        </authorList>
    </citation>
    <scope>NUCLEOTIDE SEQUENCE [LARGE SCALE GENOMIC DNA]</scope>
    <source>
        <strain evidence="5">gladioli</strain>
    </source>
</reference>
<dbReference type="GO" id="GO:0002953">
    <property type="term" value="F:5'-deoxynucleotidase activity"/>
    <property type="evidence" value="ECO:0007669"/>
    <property type="project" value="InterPro"/>
</dbReference>
<gene>
    <name evidence="4" type="ORF">DM48_6350</name>
</gene>
<dbReference type="GO" id="GO:0005737">
    <property type="term" value="C:cytoplasm"/>
    <property type="evidence" value="ECO:0007669"/>
    <property type="project" value="TreeGrafter"/>
</dbReference>
<protein>
    <submittedName>
        <fullName evidence="4">Metal-dependent phosphohydrolase</fullName>
    </submittedName>
</protein>
<evidence type="ECO:0000313" key="5">
    <source>
        <dbReference type="Proteomes" id="UP000029590"/>
    </source>
</evidence>